<dbReference type="EMBL" id="CAADFT010000088">
    <property type="protein sequence ID" value="VFK47602.1"/>
    <property type="molecule type" value="Genomic_DNA"/>
</dbReference>
<sequence>MPETGASVKGEINPLAATGRRWHEHCLTHYEALKARPVDIAPFLFCTRDGQGYVNEEKKTANGWASMRKRFMDRVLAETKVENRFTEHDPRGKRASDADSLEHARALLTHADSRTTQRVYRRKPERVRPGKGIG</sequence>
<dbReference type="AlphaFoldDB" id="A0A450Z1J6"/>
<feature type="region of interest" description="Disordered" evidence="1">
    <location>
        <begin position="82"/>
        <end position="101"/>
    </location>
</feature>
<name>A0A450Z1J6_9GAMM</name>
<evidence type="ECO:0000313" key="2">
    <source>
        <dbReference type="EMBL" id="VFK47602.1"/>
    </source>
</evidence>
<evidence type="ECO:0000256" key="1">
    <source>
        <dbReference type="SAM" id="MobiDB-lite"/>
    </source>
</evidence>
<proteinExistence type="predicted"/>
<feature type="region of interest" description="Disordered" evidence="1">
    <location>
        <begin position="107"/>
        <end position="134"/>
    </location>
</feature>
<evidence type="ECO:0008006" key="3">
    <source>
        <dbReference type="Google" id="ProtNLM"/>
    </source>
</evidence>
<protein>
    <recommendedName>
        <fullName evidence="3">Phage integrase family protein</fullName>
    </recommendedName>
</protein>
<organism evidence="2">
    <name type="scientific">Candidatus Kentrum sp. TC</name>
    <dbReference type="NCBI Taxonomy" id="2126339"/>
    <lineage>
        <taxon>Bacteria</taxon>
        <taxon>Pseudomonadati</taxon>
        <taxon>Pseudomonadota</taxon>
        <taxon>Gammaproteobacteria</taxon>
        <taxon>Candidatus Kentrum</taxon>
    </lineage>
</organism>
<gene>
    <name evidence="2" type="ORF">BECKTC1821E_GA0114239_10881</name>
</gene>
<reference evidence="2" key="1">
    <citation type="submission" date="2019-02" db="EMBL/GenBank/DDBJ databases">
        <authorList>
            <person name="Gruber-Vodicka R. H."/>
            <person name="Seah K. B. B."/>
        </authorList>
    </citation>
    <scope>NUCLEOTIDE SEQUENCE</scope>
    <source>
        <strain evidence="2">BECK_BZ125</strain>
    </source>
</reference>
<accession>A0A450Z1J6</accession>